<sequence>MSTNFSVPEPTPQLVKVAESAKEASISLGQSTNKQRCEALTEMANALNDNADEILKANVQDLERSEKEGLNKSLLSRLQLTKTKLKGCIDGVLKVSNLADPIGKRQLHRELDENLILERVTVPLGVLGVIFESRPDALIQIASLAVRSGNGALLKGGSEAKDTNQAIMDSLDKGLRKSNVGSGALSLLTTRQESLGLLRLDKFVNLIIPRGSNELVQFIQENTRIPVLGHADGICHLYVDNSVDIDKAISIALDSKIQYPAACNAIETLLIHEDVAEMFLKKGLPIFSSEGVTLKGDTKSQALGVKNKADESDWSKEYLDLILSIKIVHNVNEAIEHIRKYSSRHTEAIVTEDKMVAEKFLSSVDSAGVYHNCSTRFADGFRYGFGAEVGISTQTLPPRGPVGLEGLVTYRYYLRGDGDLVKDFASGDRSFSHIDLPL</sequence>
<comment type="function">
    <text evidence="7">Catalyzes the NADPH-dependent reduction of L-glutamate 5-phosphate into L-glutamate 5-semialdehyde and phosphate. The product spontaneously undergoes cyclization to form 1-pyrroline-5-carboxylate.</text>
</comment>
<dbReference type="PANTHER" id="PTHR11063:SF8">
    <property type="entry name" value="DELTA-1-PYRROLINE-5-CARBOXYLATE SYNTHASE"/>
    <property type="match status" value="1"/>
</dbReference>
<feature type="domain" description="Aldehyde dehydrogenase" evidence="8">
    <location>
        <begin position="15"/>
        <end position="282"/>
    </location>
</feature>
<dbReference type="InterPro" id="IPR016162">
    <property type="entry name" value="Ald_DH_N"/>
</dbReference>
<dbReference type="InterPro" id="IPR012134">
    <property type="entry name" value="Glu-5-SA_DH"/>
</dbReference>
<evidence type="ECO:0000259" key="8">
    <source>
        <dbReference type="Pfam" id="PF00171"/>
    </source>
</evidence>
<dbReference type="Proteomes" id="UP000030392">
    <property type="component" value="Unassembled WGS sequence"/>
</dbReference>
<comment type="caution">
    <text evidence="9">The sequence shown here is derived from an EMBL/GenBank/DDBJ whole genome shotgun (WGS) entry which is preliminary data.</text>
</comment>
<dbReference type="EC" id="1.2.1.41" evidence="7"/>
<dbReference type="InterPro" id="IPR000965">
    <property type="entry name" value="GPR_dom"/>
</dbReference>
<evidence type="ECO:0000256" key="6">
    <source>
        <dbReference type="ARBA" id="ARBA00049024"/>
    </source>
</evidence>
<comment type="catalytic activity">
    <reaction evidence="6 7">
        <text>L-glutamate 5-semialdehyde + phosphate + NADP(+) = L-glutamyl 5-phosphate + NADPH + H(+)</text>
        <dbReference type="Rhea" id="RHEA:19541"/>
        <dbReference type="ChEBI" id="CHEBI:15378"/>
        <dbReference type="ChEBI" id="CHEBI:43474"/>
        <dbReference type="ChEBI" id="CHEBI:57783"/>
        <dbReference type="ChEBI" id="CHEBI:58066"/>
        <dbReference type="ChEBI" id="CHEBI:58274"/>
        <dbReference type="ChEBI" id="CHEBI:58349"/>
        <dbReference type="EC" id="1.2.1.41"/>
    </reaction>
</comment>
<dbReference type="GO" id="GO:0050661">
    <property type="term" value="F:NADP binding"/>
    <property type="evidence" value="ECO:0007669"/>
    <property type="project" value="InterPro"/>
</dbReference>
<dbReference type="EMBL" id="JNAX01000015">
    <property type="protein sequence ID" value="KGG19427.1"/>
    <property type="molecule type" value="Genomic_DNA"/>
</dbReference>
<evidence type="ECO:0000256" key="1">
    <source>
        <dbReference type="ARBA" id="ARBA00004985"/>
    </source>
</evidence>
<evidence type="ECO:0000256" key="2">
    <source>
        <dbReference type="ARBA" id="ARBA00022605"/>
    </source>
</evidence>
<reference evidence="10" key="1">
    <citation type="journal article" date="2014" name="Sci. Data">
        <title>Genomes of diverse isolates of the marine cyanobacterium Prochlorococcus.</title>
        <authorList>
            <person name="Biller S."/>
            <person name="Berube P."/>
            <person name="Thompson J."/>
            <person name="Kelly L."/>
            <person name="Roggensack S."/>
            <person name="Awad L."/>
            <person name="Roache-Johnson K."/>
            <person name="Ding H."/>
            <person name="Giovannoni S.J."/>
            <person name="Moore L.R."/>
            <person name="Chisholm S.W."/>
        </authorList>
    </citation>
    <scope>NUCLEOTIDE SEQUENCE [LARGE SCALE GENOMIC DNA]</scope>
    <source>
        <strain evidence="10">PAC1</strain>
    </source>
</reference>
<dbReference type="NCBIfam" id="NF001221">
    <property type="entry name" value="PRK00197.1"/>
    <property type="match status" value="1"/>
</dbReference>
<dbReference type="GO" id="GO:0005737">
    <property type="term" value="C:cytoplasm"/>
    <property type="evidence" value="ECO:0007669"/>
    <property type="project" value="UniProtKB-SubCell"/>
</dbReference>
<keyword evidence="5 7" id="KW-0560">Oxidoreductase</keyword>
<organism evidence="9 10">
    <name type="scientific">Prochlorococcus marinus str. PAC1</name>
    <dbReference type="NCBI Taxonomy" id="59924"/>
    <lineage>
        <taxon>Bacteria</taxon>
        <taxon>Bacillati</taxon>
        <taxon>Cyanobacteriota</taxon>
        <taxon>Cyanophyceae</taxon>
        <taxon>Synechococcales</taxon>
        <taxon>Prochlorococcaceae</taxon>
        <taxon>Prochlorococcus</taxon>
    </lineage>
</organism>
<keyword evidence="2 7" id="KW-0028">Amino-acid biosynthesis</keyword>
<dbReference type="GO" id="GO:0004350">
    <property type="term" value="F:glutamate-5-semialdehyde dehydrogenase activity"/>
    <property type="evidence" value="ECO:0007669"/>
    <property type="project" value="UniProtKB-UniRule"/>
</dbReference>
<keyword evidence="7" id="KW-0963">Cytoplasm</keyword>
<evidence type="ECO:0000256" key="4">
    <source>
        <dbReference type="ARBA" id="ARBA00022857"/>
    </source>
</evidence>
<evidence type="ECO:0000313" key="9">
    <source>
        <dbReference type="EMBL" id="KGG19427.1"/>
    </source>
</evidence>
<evidence type="ECO:0000256" key="5">
    <source>
        <dbReference type="ARBA" id="ARBA00023002"/>
    </source>
</evidence>
<dbReference type="UniPathway" id="UPA00098">
    <property type="reaction ID" value="UER00360"/>
</dbReference>
<evidence type="ECO:0000313" key="10">
    <source>
        <dbReference type="Proteomes" id="UP000030392"/>
    </source>
</evidence>
<dbReference type="Gene3D" id="3.40.309.10">
    <property type="entry name" value="Aldehyde Dehydrogenase, Chain A, domain 2"/>
    <property type="match status" value="1"/>
</dbReference>
<dbReference type="FunFam" id="3.40.309.10:FF:000006">
    <property type="entry name" value="Gamma-glutamyl phosphate reductase"/>
    <property type="match status" value="1"/>
</dbReference>
<dbReference type="CDD" id="cd07079">
    <property type="entry name" value="ALDH_F18-19_ProA-GPR"/>
    <property type="match status" value="1"/>
</dbReference>
<keyword evidence="3 7" id="KW-0641">Proline biosynthesis</keyword>
<dbReference type="InterPro" id="IPR020593">
    <property type="entry name" value="G-glutamylP_reductase_CS"/>
</dbReference>
<comment type="similarity">
    <text evidence="7">Belongs to the gamma-glutamyl phosphate reductase family.</text>
</comment>
<name>A0A0A2C1N9_PROMR</name>
<dbReference type="SUPFAM" id="SSF53720">
    <property type="entry name" value="ALDH-like"/>
    <property type="match status" value="1"/>
</dbReference>
<comment type="pathway">
    <text evidence="1 7">Amino-acid biosynthesis; L-proline biosynthesis; L-glutamate 5-semialdehyde from L-glutamate: step 2/2.</text>
</comment>
<dbReference type="Gene3D" id="3.40.605.10">
    <property type="entry name" value="Aldehyde Dehydrogenase, Chain A, domain 1"/>
    <property type="match status" value="1"/>
</dbReference>
<dbReference type="InterPro" id="IPR016163">
    <property type="entry name" value="Ald_DH_C"/>
</dbReference>
<dbReference type="InterPro" id="IPR016161">
    <property type="entry name" value="Ald_DH/histidinol_DH"/>
</dbReference>
<dbReference type="NCBIfam" id="TIGR00407">
    <property type="entry name" value="proA"/>
    <property type="match status" value="1"/>
</dbReference>
<gene>
    <name evidence="7" type="primary">proA</name>
    <name evidence="9" type="ORF">EV03_1810</name>
</gene>
<dbReference type="RefSeq" id="WP_036907036.1">
    <property type="nucleotide sequence ID" value="NZ_CP138967.1"/>
</dbReference>
<dbReference type="Pfam" id="PF00171">
    <property type="entry name" value="Aldedh"/>
    <property type="match status" value="1"/>
</dbReference>
<accession>A0A0A2C1N9</accession>
<keyword evidence="4 7" id="KW-0521">NADP</keyword>
<dbReference type="PANTHER" id="PTHR11063">
    <property type="entry name" value="GLUTAMATE SEMIALDEHYDE DEHYDROGENASE"/>
    <property type="match status" value="1"/>
</dbReference>
<dbReference type="AlphaFoldDB" id="A0A0A2C1N9"/>
<evidence type="ECO:0000256" key="7">
    <source>
        <dbReference type="HAMAP-Rule" id="MF_00412"/>
    </source>
</evidence>
<dbReference type="GO" id="GO:0055129">
    <property type="term" value="P:L-proline biosynthetic process"/>
    <property type="evidence" value="ECO:0007669"/>
    <property type="project" value="UniProtKB-UniRule"/>
</dbReference>
<dbReference type="HAMAP" id="MF_00412">
    <property type="entry name" value="ProA"/>
    <property type="match status" value="1"/>
</dbReference>
<protein>
    <recommendedName>
        <fullName evidence="7">Gamma-glutamyl phosphate reductase</fullName>
        <shortName evidence="7">GPR</shortName>
        <ecNumber evidence="7">1.2.1.41</ecNumber>
    </recommendedName>
    <alternativeName>
        <fullName evidence="7">Glutamate-5-semialdehyde dehydrogenase</fullName>
    </alternativeName>
    <alternativeName>
        <fullName evidence="7">Glutamyl-gamma-semialdehyde dehydrogenase</fullName>
        <shortName evidence="7">GSA dehydrogenase</shortName>
    </alternativeName>
</protein>
<dbReference type="PIRSF" id="PIRSF000151">
    <property type="entry name" value="GPR"/>
    <property type="match status" value="1"/>
</dbReference>
<dbReference type="InterPro" id="IPR015590">
    <property type="entry name" value="Aldehyde_DH_dom"/>
</dbReference>
<evidence type="ECO:0000256" key="3">
    <source>
        <dbReference type="ARBA" id="ARBA00022650"/>
    </source>
</evidence>
<proteinExistence type="inferred from homology"/>
<dbReference type="PROSITE" id="PS01223">
    <property type="entry name" value="PROA"/>
    <property type="match status" value="1"/>
</dbReference>
<comment type="subcellular location">
    <subcellularLocation>
        <location evidence="7">Cytoplasm</location>
    </subcellularLocation>
</comment>